<keyword evidence="8" id="KW-0560">Oxidoreductase</keyword>
<evidence type="ECO:0000256" key="1">
    <source>
        <dbReference type="ARBA" id="ARBA00000699"/>
    </source>
</evidence>
<dbReference type="FunFam" id="1.10.630.10:FF:000058">
    <property type="entry name" value="Fatty acid oxygenase"/>
    <property type="match status" value="1"/>
</dbReference>
<dbReference type="FunFam" id="1.10.640.10:FF:000005">
    <property type="entry name" value="Fatty acid oxygenase"/>
    <property type="match status" value="1"/>
</dbReference>
<dbReference type="Pfam" id="PF00067">
    <property type="entry name" value="p450"/>
    <property type="match status" value="1"/>
</dbReference>
<dbReference type="OrthoDB" id="823504at2759"/>
<dbReference type="GO" id="GO:0005506">
    <property type="term" value="F:iron ion binding"/>
    <property type="evidence" value="ECO:0007669"/>
    <property type="project" value="InterPro"/>
</dbReference>
<keyword evidence="4" id="KW-0575">Peroxidase</keyword>
<evidence type="ECO:0000256" key="5">
    <source>
        <dbReference type="ARBA" id="ARBA00022617"/>
    </source>
</evidence>
<dbReference type="GO" id="GO:0004601">
    <property type="term" value="F:peroxidase activity"/>
    <property type="evidence" value="ECO:0007669"/>
    <property type="project" value="UniProtKB-KW"/>
</dbReference>
<dbReference type="GO" id="GO:0046394">
    <property type="term" value="P:carboxylic acid biosynthetic process"/>
    <property type="evidence" value="ECO:0007669"/>
    <property type="project" value="UniProtKB-ARBA"/>
</dbReference>
<dbReference type="GO" id="GO:0004497">
    <property type="term" value="F:monooxygenase activity"/>
    <property type="evidence" value="ECO:0007669"/>
    <property type="project" value="InterPro"/>
</dbReference>
<dbReference type="Gene3D" id="1.10.630.10">
    <property type="entry name" value="Cytochrome P450"/>
    <property type="match status" value="1"/>
</dbReference>
<keyword evidence="10" id="KW-0413">Isomerase</keyword>
<dbReference type="CDD" id="cd09817">
    <property type="entry name" value="linoleate_diol_synthase_like"/>
    <property type="match status" value="1"/>
</dbReference>
<comment type="catalytic activity">
    <reaction evidence="1">
        <text>(9Z,12Z)-octadecadienoate + O2 = (8R,9Z,12Z)-8-hydroperoxyoctadeca-9,12-dienoate</text>
        <dbReference type="Rhea" id="RHEA:25395"/>
        <dbReference type="ChEBI" id="CHEBI:15379"/>
        <dbReference type="ChEBI" id="CHEBI:30245"/>
        <dbReference type="ChEBI" id="CHEBI:58659"/>
        <dbReference type="EC" id="1.13.11.60"/>
    </reaction>
</comment>
<dbReference type="InterPro" id="IPR019791">
    <property type="entry name" value="Haem_peroxidase_animal"/>
</dbReference>
<dbReference type="PROSITE" id="PS50292">
    <property type="entry name" value="PEROXIDASE_3"/>
    <property type="match status" value="1"/>
</dbReference>
<dbReference type="CDD" id="cd20612">
    <property type="entry name" value="CYP_LDS-like_C"/>
    <property type="match status" value="1"/>
</dbReference>
<dbReference type="STRING" id="1073089.A0A1L9S0E2"/>
<dbReference type="SUPFAM" id="SSF48264">
    <property type="entry name" value="Cytochrome P450"/>
    <property type="match status" value="1"/>
</dbReference>
<dbReference type="EC" id="1.13.11.60" evidence="3"/>
<dbReference type="PROSITE" id="PS00086">
    <property type="entry name" value="CYTOCHROME_P450"/>
    <property type="match status" value="1"/>
</dbReference>
<gene>
    <name evidence="12" type="ORF">ASPWEDRAFT_22817</name>
</gene>
<protein>
    <recommendedName>
        <fullName evidence="3">linoleate 8R-lipoxygenase</fullName>
        <ecNumber evidence="3">1.13.11.60</ecNumber>
    </recommendedName>
</protein>
<dbReference type="GO" id="GO:0016853">
    <property type="term" value="F:isomerase activity"/>
    <property type="evidence" value="ECO:0007669"/>
    <property type="project" value="UniProtKB-KW"/>
</dbReference>
<evidence type="ECO:0000256" key="4">
    <source>
        <dbReference type="ARBA" id="ARBA00022559"/>
    </source>
</evidence>
<keyword evidence="5 11" id="KW-0349">Heme</keyword>
<reference evidence="13" key="1">
    <citation type="journal article" date="2017" name="Genome Biol.">
        <title>Comparative genomics reveals high biological diversity and specific adaptations in the industrially and medically important fungal genus Aspergillus.</title>
        <authorList>
            <person name="de Vries R.P."/>
            <person name="Riley R."/>
            <person name="Wiebenga A."/>
            <person name="Aguilar-Osorio G."/>
            <person name="Amillis S."/>
            <person name="Uchima C.A."/>
            <person name="Anderluh G."/>
            <person name="Asadollahi M."/>
            <person name="Askin M."/>
            <person name="Barry K."/>
            <person name="Battaglia E."/>
            <person name="Bayram O."/>
            <person name="Benocci T."/>
            <person name="Braus-Stromeyer S.A."/>
            <person name="Caldana C."/>
            <person name="Canovas D."/>
            <person name="Cerqueira G.C."/>
            <person name="Chen F."/>
            <person name="Chen W."/>
            <person name="Choi C."/>
            <person name="Clum A."/>
            <person name="Dos Santos R.A."/>
            <person name="Damasio A.R."/>
            <person name="Diallinas G."/>
            <person name="Emri T."/>
            <person name="Fekete E."/>
            <person name="Flipphi M."/>
            <person name="Freyberg S."/>
            <person name="Gallo A."/>
            <person name="Gournas C."/>
            <person name="Habgood R."/>
            <person name="Hainaut M."/>
            <person name="Harispe M.L."/>
            <person name="Henrissat B."/>
            <person name="Hilden K.S."/>
            <person name="Hope R."/>
            <person name="Hossain A."/>
            <person name="Karabika E."/>
            <person name="Karaffa L."/>
            <person name="Karanyi Z."/>
            <person name="Krasevec N."/>
            <person name="Kuo A."/>
            <person name="Kusch H."/>
            <person name="LaButti K."/>
            <person name="Lagendijk E.L."/>
            <person name="Lapidus A."/>
            <person name="Levasseur A."/>
            <person name="Lindquist E."/>
            <person name="Lipzen A."/>
            <person name="Logrieco A.F."/>
            <person name="MacCabe A."/>
            <person name="Maekelae M.R."/>
            <person name="Malavazi I."/>
            <person name="Melin P."/>
            <person name="Meyer V."/>
            <person name="Mielnichuk N."/>
            <person name="Miskei M."/>
            <person name="Molnar A.P."/>
            <person name="Mule G."/>
            <person name="Ngan C.Y."/>
            <person name="Orejas M."/>
            <person name="Orosz E."/>
            <person name="Ouedraogo J.P."/>
            <person name="Overkamp K.M."/>
            <person name="Park H.-S."/>
            <person name="Perrone G."/>
            <person name="Piumi F."/>
            <person name="Punt P.J."/>
            <person name="Ram A.F."/>
            <person name="Ramon A."/>
            <person name="Rauscher S."/>
            <person name="Record E."/>
            <person name="Riano-Pachon D.M."/>
            <person name="Robert V."/>
            <person name="Roehrig J."/>
            <person name="Ruller R."/>
            <person name="Salamov A."/>
            <person name="Salih N.S."/>
            <person name="Samson R.A."/>
            <person name="Sandor E."/>
            <person name="Sanguinetti M."/>
            <person name="Schuetze T."/>
            <person name="Sepcic K."/>
            <person name="Shelest E."/>
            <person name="Sherlock G."/>
            <person name="Sophianopoulou V."/>
            <person name="Squina F.M."/>
            <person name="Sun H."/>
            <person name="Susca A."/>
            <person name="Todd R.B."/>
            <person name="Tsang A."/>
            <person name="Unkles S.E."/>
            <person name="van de Wiele N."/>
            <person name="van Rossen-Uffink D."/>
            <person name="Oliveira J.V."/>
            <person name="Vesth T.C."/>
            <person name="Visser J."/>
            <person name="Yu J.-H."/>
            <person name="Zhou M."/>
            <person name="Andersen M.R."/>
            <person name="Archer D.B."/>
            <person name="Baker S.E."/>
            <person name="Benoit I."/>
            <person name="Brakhage A.A."/>
            <person name="Braus G.H."/>
            <person name="Fischer R."/>
            <person name="Frisvad J.C."/>
            <person name="Goldman G.H."/>
            <person name="Houbraken J."/>
            <person name="Oakley B."/>
            <person name="Pocsi I."/>
            <person name="Scazzocchio C."/>
            <person name="Seiboth B."/>
            <person name="vanKuyk P.A."/>
            <person name="Wortman J."/>
            <person name="Dyer P.S."/>
            <person name="Grigoriev I.V."/>
        </authorList>
    </citation>
    <scope>NUCLEOTIDE SEQUENCE [LARGE SCALE GENOMIC DNA]</scope>
    <source>
        <strain evidence="13">DTO 134E9</strain>
    </source>
</reference>
<name>A0A1L9S0E2_ASPWE</name>
<dbReference type="EMBL" id="KV878209">
    <property type="protein sequence ID" value="OJJ40655.1"/>
    <property type="molecule type" value="Genomic_DNA"/>
</dbReference>
<dbReference type="GeneID" id="63748241"/>
<keyword evidence="9 11" id="KW-0408">Iron</keyword>
<evidence type="ECO:0000256" key="3">
    <source>
        <dbReference type="ARBA" id="ARBA00013239"/>
    </source>
</evidence>
<dbReference type="AlphaFoldDB" id="A0A1L9S0E2"/>
<sequence>MAEKTGSITNEIEKSASQVEQLVSASLRPLPTETGDGTYIKQPTTTGIAHDIGHFDFGDLKTLLEVTKNATTGEPTDDKKYIQERVIQLASGLPSTSRNGRELTNAFLNQLWGDLQHPPISLCSYLGRENMYRKADGSGNNILWPQIGAAGTSYARSVRPKTMQPSALPEPETLFDSLLARKDFKEHPNKISSVLFYVASIIIHGMCVTKRIAFYMSNENQDIFQTDQKDPTATATSSYLDLGPLYGNNQKEQDAVRTFKDGKLKADCFSSVRVMGFPPGVGVLLIMFNRYHNYVVEQLARINEGGRFTKPDESNETEYAKYDNDLFQTGRLVTGGLYVNIILKDYVRTILNVNRTNSVWSLDPRTEIKDGILGEAAGQATGNQVSAEFNLVYRWHSCISQRDQKWTEDMYKEIFSGKDSSQVNLQEFVIGLGQWQAKLPSDPQERPFAGLQRQSNGSFSDDDLVKIFEESVEDCAGAFGASNVPTIFKSIEALGIKQARSWNLATLNEFRSFFKLAPYKTFEEINPDPYIADQLRRLYDHPDLVEMYPGVIVEDTKEPLVPGSGLCTNFTISRAILSDAVALVRGDRFYTVDFTPKHLTNWAYNEINFQPSVDQTQVFSQLVFRAFPNHFKGDSIYAHYPLVIPSENRKILTDLGQVDKYSWDRPSYTPMPRFINSHAACVSILTDQEKFKVIWGKKIEFLMENHDQPYGKDFMLSGDRPPNAASRQMMRLALYRDQWESEVKKFYEEITLKLLHQYSYKIAGVNQVDIVRDVANFAQVHFCANVFSLPLKTESNPRGIFTESELYTMMAAVFTSIFYDADIAKSFQLNQAARKIAQQLGQLTMANVELVAKTGFIASLVSHLHRHDVLSAYGTHMIQHLLQSGKEPSEIVYTHILPTAGGMVANQAQLFSQCLDYYLSDEGLVHLPEINRLAKEDTPEADDILLRYFMEGARIRSSVALPRQVATPTVIEDNGEKVMLKAGQEIICNLVSASHDPVSFPEPEKVKLDRDMKSYSHFGFGAHQCLGIGLCKLGLTTMLKVVGRLDNLRRCPGPQGKQFRLSGPGGIALYMNADHSSFSPFPTTMKIQWDGELPPLSK</sequence>
<dbReference type="InterPro" id="IPR001128">
    <property type="entry name" value="Cyt_P450"/>
</dbReference>
<dbReference type="InterPro" id="IPR017972">
    <property type="entry name" value="Cyt_P450_CS"/>
</dbReference>
<dbReference type="Gene3D" id="1.10.640.10">
    <property type="entry name" value="Haem peroxidase domain superfamily, animal type"/>
    <property type="match status" value="1"/>
</dbReference>
<dbReference type="PANTHER" id="PTHR11903:SF37">
    <property type="entry name" value="PSI-PRODUCING OXYGENASE A"/>
    <property type="match status" value="1"/>
</dbReference>
<dbReference type="PRINTS" id="PR00457">
    <property type="entry name" value="ANPEROXIDASE"/>
</dbReference>
<evidence type="ECO:0000256" key="9">
    <source>
        <dbReference type="ARBA" id="ARBA00023004"/>
    </source>
</evidence>
<dbReference type="Proteomes" id="UP000184383">
    <property type="component" value="Unassembled WGS sequence"/>
</dbReference>
<dbReference type="GO" id="GO:0052878">
    <property type="term" value="F:linoleate 8R-lipoxygenase activity"/>
    <property type="evidence" value="ECO:0007669"/>
    <property type="project" value="UniProtKB-EC"/>
</dbReference>
<dbReference type="RefSeq" id="XP_040694331.1">
    <property type="nucleotide sequence ID" value="XM_040832393.1"/>
</dbReference>
<dbReference type="InterPro" id="IPR010255">
    <property type="entry name" value="Haem_peroxidase_sf"/>
</dbReference>
<keyword evidence="6 11" id="KW-0479">Metal-binding</keyword>
<evidence type="ECO:0000256" key="10">
    <source>
        <dbReference type="ARBA" id="ARBA00023235"/>
    </source>
</evidence>
<dbReference type="InterPro" id="IPR037120">
    <property type="entry name" value="Haem_peroxidase_sf_animal"/>
</dbReference>
<dbReference type="InterPro" id="IPR036396">
    <property type="entry name" value="Cyt_P450_sf"/>
</dbReference>
<keyword evidence="7" id="KW-0223">Dioxygenase</keyword>
<dbReference type="Pfam" id="PF03098">
    <property type="entry name" value="An_peroxidase"/>
    <property type="match status" value="1"/>
</dbReference>
<dbReference type="VEuPathDB" id="FungiDB:ASPWEDRAFT_22817"/>
<keyword evidence="13" id="KW-1185">Reference proteome</keyword>
<evidence type="ECO:0000256" key="11">
    <source>
        <dbReference type="PIRSR" id="PIRSR619791-2"/>
    </source>
</evidence>
<organism evidence="12 13">
    <name type="scientific">Aspergillus wentii DTO 134E9</name>
    <dbReference type="NCBI Taxonomy" id="1073089"/>
    <lineage>
        <taxon>Eukaryota</taxon>
        <taxon>Fungi</taxon>
        <taxon>Dikarya</taxon>
        <taxon>Ascomycota</taxon>
        <taxon>Pezizomycotina</taxon>
        <taxon>Eurotiomycetes</taxon>
        <taxon>Eurotiomycetidae</taxon>
        <taxon>Eurotiales</taxon>
        <taxon>Aspergillaceae</taxon>
        <taxon>Aspergillus</taxon>
        <taxon>Aspergillus subgen. Cremei</taxon>
    </lineage>
</organism>
<evidence type="ECO:0000256" key="2">
    <source>
        <dbReference type="ARBA" id="ARBA00011881"/>
    </source>
</evidence>
<feature type="binding site" description="axial binding residue" evidence="11">
    <location>
        <position position="396"/>
    </location>
    <ligand>
        <name>heme b</name>
        <dbReference type="ChEBI" id="CHEBI:60344"/>
    </ligand>
    <ligandPart>
        <name>Fe</name>
        <dbReference type="ChEBI" id="CHEBI:18248"/>
    </ligandPart>
</feature>
<dbReference type="GO" id="GO:0006979">
    <property type="term" value="P:response to oxidative stress"/>
    <property type="evidence" value="ECO:0007669"/>
    <property type="project" value="InterPro"/>
</dbReference>
<accession>A0A1L9S0E2</accession>
<dbReference type="InterPro" id="IPR034812">
    <property type="entry name" value="Ppo-like_N"/>
</dbReference>
<evidence type="ECO:0000313" key="12">
    <source>
        <dbReference type="EMBL" id="OJJ40655.1"/>
    </source>
</evidence>
<evidence type="ECO:0000256" key="6">
    <source>
        <dbReference type="ARBA" id="ARBA00022723"/>
    </source>
</evidence>
<dbReference type="GO" id="GO:0020037">
    <property type="term" value="F:heme binding"/>
    <property type="evidence" value="ECO:0007669"/>
    <property type="project" value="InterPro"/>
</dbReference>
<comment type="subunit">
    <text evidence="2">Homotetramer.</text>
</comment>
<dbReference type="PANTHER" id="PTHR11903">
    <property type="entry name" value="PROSTAGLANDIN G/H SYNTHASE"/>
    <property type="match status" value="1"/>
</dbReference>
<evidence type="ECO:0000256" key="7">
    <source>
        <dbReference type="ARBA" id="ARBA00022964"/>
    </source>
</evidence>
<evidence type="ECO:0000256" key="8">
    <source>
        <dbReference type="ARBA" id="ARBA00023002"/>
    </source>
</evidence>
<dbReference type="InterPro" id="IPR050783">
    <property type="entry name" value="Oxylipin_biosynth_metab"/>
</dbReference>
<dbReference type="GO" id="GO:0006631">
    <property type="term" value="P:fatty acid metabolic process"/>
    <property type="evidence" value="ECO:0007669"/>
    <property type="project" value="UniProtKB-ARBA"/>
</dbReference>
<dbReference type="GO" id="GO:0016705">
    <property type="term" value="F:oxidoreductase activity, acting on paired donors, with incorporation or reduction of molecular oxygen"/>
    <property type="evidence" value="ECO:0007669"/>
    <property type="project" value="InterPro"/>
</dbReference>
<evidence type="ECO:0000313" key="13">
    <source>
        <dbReference type="Proteomes" id="UP000184383"/>
    </source>
</evidence>
<dbReference type="SUPFAM" id="SSF48113">
    <property type="entry name" value="Heme-dependent peroxidases"/>
    <property type="match status" value="1"/>
</dbReference>
<proteinExistence type="predicted"/>